<sequence length="104" mass="11775">MTSEVTIEMLAESVYQDMMASIVRQVSLSNLSRYRAINEFVEGGYQNVVTNTQMNSNKDIFGQNKTKLKSSETSRYFDCGNCGRQIAGGRFASHMNKCLERDRS</sequence>
<reference evidence="2" key="1">
    <citation type="journal article" date="2019" name="MBio">
        <title>Comparative genomics for the elucidation of multidrug resistance (MDR) in Candida lusitaniae.</title>
        <authorList>
            <person name="Kannan A."/>
            <person name="Asner S.A."/>
            <person name="Trachsel E."/>
            <person name="Kelly S."/>
            <person name="Parker J."/>
            <person name="Sanglard D."/>
        </authorList>
    </citation>
    <scope>NUCLEOTIDE SEQUENCE [LARGE SCALE GENOMIC DNA]</scope>
    <source>
        <strain evidence="2">P1</strain>
    </source>
</reference>
<organism evidence="1 2">
    <name type="scientific">Clavispora lusitaniae</name>
    <name type="common">Candida lusitaniae</name>
    <dbReference type="NCBI Taxonomy" id="36911"/>
    <lineage>
        <taxon>Eukaryota</taxon>
        <taxon>Fungi</taxon>
        <taxon>Dikarya</taxon>
        <taxon>Ascomycota</taxon>
        <taxon>Saccharomycotina</taxon>
        <taxon>Pichiomycetes</taxon>
        <taxon>Metschnikowiaceae</taxon>
        <taxon>Clavispora</taxon>
    </lineage>
</organism>
<protein>
    <submittedName>
        <fullName evidence="1">SAGA-associated factor</fullName>
    </submittedName>
</protein>
<keyword evidence="2" id="KW-1185">Reference proteome</keyword>
<accession>A0ACD0WD53</accession>
<evidence type="ECO:0000313" key="2">
    <source>
        <dbReference type="Proteomes" id="UP000326582"/>
    </source>
</evidence>
<evidence type="ECO:0000313" key="1">
    <source>
        <dbReference type="EMBL" id="QFZ25458.1"/>
    </source>
</evidence>
<proteinExistence type="predicted"/>
<dbReference type="Proteomes" id="UP000326582">
    <property type="component" value="Chromosome 1"/>
</dbReference>
<dbReference type="EMBL" id="CP038484">
    <property type="protein sequence ID" value="QFZ25458.1"/>
    <property type="molecule type" value="Genomic_DNA"/>
</dbReference>
<gene>
    <name evidence="1" type="ORF">EJF14_10553</name>
</gene>
<name>A0ACD0WD53_CLALS</name>